<organism evidence="5 6">
    <name type="scientific">Ammoniphilus resinae</name>
    <dbReference type="NCBI Taxonomy" id="861532"/>
    <lineage>
        <taxon>Bacteria</taxon>
        <taxon>Bacillati</taxon>
        <taxon>Bacillota</taxon>
        <taxon>Bacilli</taxon>
        <taxon>Bacillales</taxon>
        <taxon>Paenibacillaceae</taxon>
        <taxon>Aneurinibacillus group</taxon>
        <taxon>Ammoniphilus</taxon>
    </lineage>
</organism>
<dbReference type="RefSeq" id="WP_209809372.1">
    <property type="nucleotide sequence ID" value="NZ_JAGGKT010000002.1"/>
</dbReference>
<dbReference type="NCBIfam" id="NF004283">
    <property type="entry name" value="PRK05692.1"/>
    <property type="match status" value="1"/>
</dbReference>
<comment type="similarity">
    <text evidence="1">Belongs to the HMG-CoA lyase family.</text>
</comment>
<dbReference type="Gene3D" id="3.20.20.70">
    <property type="entry name" value="Aldolase class I"/>
    <property type="match status" value="1"/>
</dbReference>
<evidence type="ECO:0000256" key="3">
    <source>
        <dbReference type="ARBA" id="ARBA00023239"/>
    </source>
</evidence>
<dbReference type="InterPro" id="IPR013785">
    <property type="entry name" value="Aldolase_TIM"/>
</dbReference>
<dbReference type="Proteomes" id="UP001519343">
    <property type="component" value="Unassembled WGS sequence"/>
</dbReference>
<dbReference type="PANTHER" id="PTHR42738">
    <property type="entry name" value="HYDROXYMETHYLGLUTARYL-COA LYASE"/>
    <property type="match status" value="1"/>
</dbReference>
<evidence type="ECO:0000313" key="5">
    <source>
        <dbReference type="EMBL" id="MBP1931304.1"/>
    </source>
</evidence>
<keyword evidence="3 5" id="KW-0456">Lyase</keyword>
<accession>A0ABS4GM33</accession>
<dbReference type="InterPro" id="IPR000891">
    <property type="entry name" value="PYR_CT"/>
</dbReference>
<evidence type="ECO:0000313" key="6">
    <source>
        <dbReference type="Proteomes" id="UP001519343"/>
    </source>
</evidence>
<reference evidence="5 6" key="1">
    <citation type="submission" date="2021-03" db="EMBL/GenBank/DDBJ databases">
        <title>Genomic Encyclopedia of Type Strains, Phase IV (KMG-IV): sequencing the most valuable type-strain genomes for metagenomic binning, comparative biology and taxonomic classification.</title>
        <authorList>
            <person name="Goeker M."/>
        </authorList>
    </citation>
    <scope>NUCLEOTIDE SEQUENCE [LARGE SCALE GENOMIC DNA]</scope>
    <source>
        <strain evidence="5 6">DSM 24738</strain>
    </source>
</reference>
<dbReference type="EMBL" id="JAGGKT010000002">
    <property type="protein sequence ID" value="MBP1931304.1"/>
    <property type="molecule type" value="Genomic_DNA"/>
</dbReference>
<protein>
    <submittedName>
        <fullName evidence="5">Hydroxymethylglutaryl-CoA lyase</fullName>
        <ecNumber evidence="5">4.1.3.4</ecNumber>
    </submittedName>
</protein>
<gene>
    <name evidence="5" type="ORF">J2Z37_001301</name>
</gene>
<keyword evidence="2" id="KW-0479">Metal-binding</keyword>
<keyword evidence="6" id="KW-1185">Reference proteome</keyword>
<proteinExistence type="inferred from homology"/>
<evidence type="ECO:0000259" key="4">
    <source>
        <dbReference type="PROSITE" id="PS50991"/>
    </source>
</evidence>
<evidence type="ECO:0000256" key="2">
    <source>
        <dbReference type="ARBA" id="ARBA00022723"/>
    </source>
</evidence>
<dbReference type="EC" id="4.1.3.4" evidence="5"/>
<dbReference type="PANTHER" id="PTHR42738:SF7">
    <property type="entry name" value="HYDROXYMETHYLGLUTARYL-COA LYASE"/>
    <property type="match status" value="1"/>
</dbReference>
<dbReference type="SUPFAM" id="SSF51569">
    <property type="entry name" value="Aldolase"/>
    <property type="match status" value="1"/>
</dbReference>
<dbReference type="CDD" id="cd07938">
    <property type="entry name" value="DRE_TIM_HMGL"/>
    <property type="match status" value="1"/>
</dbReference>
<dbReference type="GO" id="GO:0004419">
    <property type="term" value="F:hydroxymethylglutaryl-CoA lyase activity"/>
    <property type="evidence" value="ECO:0007669"/>
    <property type="project" value="UniProtKB-EC"/>
</dbReference>
<name>A0ABS4GM33_9BACL</name>
<comment type="caution">
    <text evidence="5">The sequence shown here is derived from an EMBL/GenBank/DDBJ whole genome shotgun (WGS) entry which is preliminary data.</text>
</comment>
<sequence>MGLWDQLVDEVEVKEVGTRDGFQMETEFIPTDIKVELINKLSQTGIKAIQVTSAVHPKAVPQLRDAEEVMARIDRQPGVSYSVLVPNLRGAERAVEMKADEWELMQSVTESHSRSNANHSVDETLQGHEPVVQLAKQHGVNVRGGMATALGCPFEGNVPFERVLYVAEAYYSMGIRTISVADTVGVAAPRLVYETMSKLKSRFPDVKFNLHVHNTRGMALANILAGMQAGVRSFDAAIGGLGGCLYAPDATGNVATEDLVHMLHLMGIKTGVDFDALMAVTPEVERIVNHSLESAVYKAGPSSRLYPAPSKQVKKVQ</sequence>
<dbReference type="PROSITE" id="PS50991">
    <property type="entry name" value="PYR_CT"/>
    <property type="match status" value="1"/>
</dbReference>
<dbReference type="Pfam" id="PF00682">
    <property type="entry name" value="HMGL-like"/>
    <property type="match status" value="1"/>
</dbReference>
<dbReference type="InterPro" id="IPR043594">
    <property type="entry name" value="HMGL"/>
</dbReference>
<feature type="domain" description="Pyruvate carboxyltransferase" evidence="4">
    <location>
        <begin position="11"/>
        <end position="278"/>
    </location>
</feature>
<evidence type="ECO:0000256" key="1">
    <source>
        <dbReference type="ARBA" id="ARBA00009405"/>
    </source>
</evidence>